<organism evidence="4 5">
    <name type="scientific">Hypsibius exemplaris</name>
    <name type="common">Freshwater tardigrade</name>
    <dbReference type="NCBI Taxonomy" id="2072580"/>
    <lineage>
        <taxon>Eukaryota</taxon>
        <taxon>Metazoa</taxon>
        <taxon>Ecdysozoa</taxon>
        <taxon>Tardigrada</taxon>
        <taxon>Eutardigrada</taxon>
        <taxon>Parachela</taxon>
        <taxon>Hypsibioidea</taxon>
        <taxon>Hypsibiidae</taxon>
        <taxon>Hypsibius</taxon>
    </lineage>
</organism>
<dbReference type="InterPro" id="IPR023561">
    <property type="entry name" value="Carbonic_anhydrase_a-class"/>
</dbReference>
<dbReference type="Gene3D" id="3.10.200.10">
    <property type="entry name" value="Alpha carbonic anhydrase"/>
    <property type="match status" value="1"/>
</dbReference>
<comment type="caution">
    <text evidence="4">The sequence shown here is derived from an EMBL/GenBank/DDBJ whole genome shotgun (WGS) entry which is preliminary data.</text>
</comment>
<dbReference type="GO" id="GO:0004089">
    <property type="term" value="F:carbonate dehydratase activity"/>
    <property type="evidence" value="ECO:0007669"/>
    <property type="project" value="InterPro"/>
</dbReference>
<dbReference type="EMBL" id="MTYJ01000033">
    <property type="protein sequence ID" value="OQV20134.1"/>
    <property type="molecule type" value="Genomic_DNA"/>
</dbReference>
<dbReference type="GO" id="GO:0006730">
    <property type="term" value="P:one-carbon metabolic process"/>
    <property type="evidence" value="ECO:0007669"/>
    <property type="project" value="TreeGrafter"/>
</dbReference>
<comment type="similarity">
    <text evidence="1">Belongs to the alpha-carbonic anhydrase family.</text>
</comment>
<feature type="signal peptide" evidence="2">
    <location>
        <begin position="1"/>
        <end position="30"/>
    </location>
</feature>
<name>A0A1W0WY47_HYPEX</name>
<dbReference type="PROSITE" id="PS51144">
    <property type="entry name" value="ALPHA_CA_2"/>
    <property type="match status" value="1"/>
</dbReference>
<evidence type="ECO:0000256" key="2">
    <source>
        <dbReference type="SAM" id="SignalP"/>
    </source>
</evidence>
<evidence type="ECO:0000313" key="5">
    <source>
        <dbReference type="Proteomes" id="UP000192578"/>
    </source>
</evidence>
<proteinExistence type="inferred from homology"/>
<dbReference type="PANTHER" id="PTHR18952:SF208">
    <property type="entry name" value="CARBONIC ANHYDRASE XA-RELATED"/>
    <property type="match status" value="1"/>
</dbReference>
<gene>
    <name evidence="4" type="ORF">BV898_05926</name>
</gene>
<sequence length="335" mass="38086">MDSLGIVSRQCLRNVLVWILLNVFLAGKSLDNTGYSWDEWWSYDGISGSDFWGSYNPDWELCSKGQFQSPVDIDPAKLLFQPNLPLLNIDQHKISGNFTNTGHGLAFSVINSTDEAVNVTFRTSDNLGYVYRLHEIHIHWGSSEHKGSEHKIHGQAFPGEVQLFTYNSVIYHNFSHAQTQPHGLLAISVFLQIGDKSNTELAHLLSKVESVRFRDQSIVIQQLSVKNLLPQTQAYVTYPGSLTRPGCQETVQWVVMNKPIYITKQQLNTLRQTRKGDGPKAAGPLMENNFRAVRKMGEHRIFRTNIDLSHTKNKVQSCPSMYSNFEYQAKKWSIV</sequence>
<feature type="chain" id="PRO_5012144880" evidence="2">
    <location>
        <begin position="31"/>
        <end position="335"/>
    </location>
</feature>
<dbReference type="OrthoDB" id="5978072at2759"/>
<evidence type="ECO:0000313" key="4">
    <source>
        <dbReference type="EMBL" id="OQV20134.1"/>
    </source>
</evidence>
<dbReference type="InterPro" id="IPR036398">
    <property type="entry name" value="CA_dom_sf"/>
</dbReference>
<accession>A0A1W0WY47</accession>
<dbReference type="InterPro" id="IPR001148">
    <property type="entry name" value="CA_dom"/>
</dbReference>
<dbReference type="PANTHER" id="PTHR18952">
    <property type="entry name" value="CARBONIC ANHYDRASE"/>
    <property type="match status" value="1"/>
</dbReference>
<dbReference type="Proteomes" id="UP000192578">
    <property type="component" value="Unassembled WGS sequence"/>
</dbReference>
<keyword evidence="5" id="KW-1185">Reference proteome</keyword>
<reference evidence="5" key="1">
    <citation type="submission" date="2017-01" db="EMBL/GenBank/DDBJ databases">
        <title>Comparative genomics of anhydrobiosis in the tardigrade Hypsibius dujardini.</title>
        <authorList>
            <person name="Yoshida Y."/>
            <person name="Koutsovoulos G."/>
            <person name="Laetsch D."/>
            <person name="Stevens L."/>
            <person name="Kumar S."/>
            <person name="Horikawa D."/>
            <person name="Ishino K."/>
            <person name="Komine S."/>
            <person name="Tomita M."/>
            <person name="Blaxter M."/>
            <person name="Arakawa K."/>
        </authorList>
    </citation>
    <scope>NUCLEOTIDE SEQUENCE [LARGE SCALE GENOMIC DNA]</scope>
    <source>
        <strain evidence="5">Z151</strain>
    </source>
</reference>
<evidence type="ECO:0000259" key="3">
    <source>
        <dbReference type="PROSITE" id="PS51144"/>
    </source>
</evidence>
<dbReference type="SMART" id="SM01057">
    <property type="entry name" value="Carb_anhydrase"/>
    <property type="match status" value="1"/>
</dbReference>
<dbReference type="GO" id="GO:0008270">
    <property type="term" value="F:zinc ion binding"/>
    <property type="evidence" value="ECO:0007669"/>
    <property type="project" value="InterPro"/>
</dbReference>
<keyword evidence="2" id="KW-0732">Signal</keyword>
<protein>
    <submittedName>
        <fullName evidence="4">Carbonic anhydrase-like protein 2</fullName>
    </submittedName>
</protein>
<dbReference type="Pfam" id="PF00194">
    <property type="entry name" value="Carb_anhydrase"/>
    <property type="match status" value="1"/>
</dbReference>
<evidence type="ECO:0000256" key="1">
    <source>
        <dbReference type="ARBA" id="ARBA00010718"/>
    </source>
</evidence>
<feature type="domain" description="Alpha-carbonic anhydrase" evidence="3">
    <location>
        <begin position="39"/>
        <end position="305"/>
    </location>
</feature>
<dbReference type="SUPFAM" id="SSF51069">
    <property type="entry name" value="Carbonic anhydrase"/>
    <property type="match status" value="1"/>
</dbReference>
<dbReference type="AlphaFoldDB" id="A0A1W0WY47"/>